<dbReference type="GO" id="GO:0016114">
    <property type="term" value="P:terpenoid biosynthetic process"/>
    <property type="evidence" value="ECO:0007669"/>
    <property type="project" value="InterPro"/>
</dbReference>
<dbReference type="GO" id="GO:0010333">
    <property type="term" value="F:terpene synthase activity"/>
    <property type="evidence" value="ECO:0007669"/>
    <property type="project" value="InterPro"/>
</dbReference>
<dbReference type="InterPro" id="IPR005630">
    <property type="entry name" value="Terpene_synthase_metal-bd"/>
</dbReference>
<dbReference type="Gene3D" id="1.10.600.10">
    <property type="entry name" value="Farnesyl Diphosphate Synthase"/>
    <property type="match status" value="1"/>
</dbReference>
<proteinExistence type="predicted"/>
<dbReference type="SUPFAM" id="SSF48576">
    <property type="entry name" value="Terpenoid synthases"/>
    <property type="match status" value="1"/>
</dbReference>
<evidence type="ECO:0000256" key="2">
    <source>
        <dbReference type="ARBA" id="ARBA00023239"/>
    </source>
</evidence>
<dbReference type="Pfam" id="PF03936">
    <property type="entry name" value="Terpene_synth_C"/>
    <property type="match status" value="1"/>
</dbReference>
<dbReference type="InterPro" id="IPR008949">
    <property type="entry name" value="Isoprenoid_synthase_dom_sf"/>
</dbReference>
<protein>
    <recommendedName>
        <fullName evidence="3">Terpene synthase metal-binding domain-containing protein</fullName>
    </recommendedName>
</protein>
<feature type="domain" description="Terpene synthase metal-binding" evidence="3">
    <location>
        <begin position="3"/>
        <end position="118"/>
    </location>
</feature>
<evidence type="ECO:0000256" key="1">
    <source>
        <dbReference type="ARBA" id="ARBA00022723"/>
    </source>
</evidence>
<evidence type="ECO:0000259" key="3">
    <source>
        <dbReference type="Pfam" id="PF03936"/>
    </source>
</evidence>
<feature type="non-terminal residue" evidence="4">
    <location>
        <position position="1"/>
    </location>
</feature>
<keyword evidence="5" id="KW-1185">Reference proteome</keyword>
<dbReference type="InterPro" id="IPR050148">
    <property type="entry name" value="Terpene_synthase-like"/>
</dbReference>
<dbReference type="Proteomes" id="UP000836841">
    <property type="component" value="Chromosome 1"/>
</dbReference>
<reference evidence="4 5" key="1">
    <citation type="submission" date="2022-03" db="EMBL/GenBank/DDBJ databases">
        <authorList>
            <person name="Nunn A."/>
            <person name="Chopra R."/>
            <person name="Nunn A."/>
            <person name="Contreras Garrido A."/>
        </authorList>
    </citation>
    <scope>NUCLEOTIDE SEQUENCE [LARGE SCALE GENOMIC DNA]</scope>
</reference>
<keyword evidence="1" id="KW-0479">Metal-binding</keyword>
<dbReference type="AlphaFoldDB" id="A0AAU9R9Q6"/>
<dbReference type="PANTHER" id="PTHR31225">
    <property type="entry name" value="OS04G0344100 PROTEIN-RELATED"/>
    <property type="match status" value="1"/>
</dbReference>
<accession>A0AAU9R9Q6</accession>
<sequence length="134" mass="15975">WYKEQDFESKFPPYYIDILVELHFTILAYMEPKHSRLRIMLTKVYTIELILDDTCDRYASLREVESLANAIEMYTLFMWDIDDHAMDGLPDYLKSVVKFVTGTFQEFERELGPEVGGSYSLEVTIEYMRYQIIQ</sequence>
<gene>
    <name evidence="4" type="ORF">TAV2_LOCUS559</name>
</gene>
<evidence type="ECO:0000313" key="5">
    <source>
        <dbReference type="Proteomes" id="UP000836841"/>
    </source>
</evidence>
<organism evidence="4 5">
    <name type="scientific">Thlaspi arvense</name>
    <name type="common">Field penny-cress</name>
    <dbReference type="NCBI Taxonomy" id="13288"/>
    <lineage>
        <taxon>Eukaryota</taxon>
        <taxon>Viridiplantae</taxon>
        <taxon>Streptophyta</taxon>
        <taxon>Embryophyta</taxon>
        <taxon>Tracheophyta</taxon>
        <taxon>Spermatophyta</taxon>
        <taxon>Magnoliopsida</taxon>
        <taxon>eudicotyledons</taxon>
        <taxon>Gunneridae</taxon>
        <taxon>Pentapetalae</taxon>
        <taxon>rosids</taxon>
        <taxon>malvids</taxon>
        <taxon>Brassicales</taxon>
        <taxon>Brassicaceae</taxon>
        <taxon>Thlaspideae</taxon>
        <taxon>Thlaspi</taxon>
    </lineage>
</organism>
<dbReference type="GO" id="GO:0000287">
    <property type="term" value="F:magnesium ion binding"/>
    <property type="evidence" value="ECO:0007669"/>
    <property type="project" value="InterPro"/>
</dbReference>
<dbReference type="PANTHER" id="PTHR31225:SF242">
    <property type="entry name" value="TERPENOID SYNTHASE 9"/>
    <property type="match status" value="1"/>
</dbReference>
<name>A0AAU9R9Q6_THLAR</name>
<keyword evidence="2" id="KW-0456">Lyase</keyword>
<evidence type="ECO:0000313" key="4">
    <source>
        <dbReference type="EMBL" id="CAH2036177.1"/>
    </source>
</evidence>
<dbReference type="EMBL" id="OU466857">
    <property type="protein sequence ID" value="CAH2036177.1"/>
    <property type="molecule type" value="Genomic_DNA"/>
</dbReference>